<dbReference type="PANTHER" id="PTHR30250:SF30">
    <property type="entry name" value="LIPID III FLIPPASE"/>
    <property type="match status" value="1"/>
</dbReference>
<comment type="subcellular location">
    <subcellularLocation>
        <location evidence="1">Cell membrane</location>
        <topology evidence="1">Multi-pass membrane protein</topology>
    </subcellularLocation>
</comment>
<evidence type="ECO:0000313" key="7">
    <source>
        <dbReference type="EMBL" id="MFD2824116.1"/>
    </source>
</evidence>
<feature type="transmembrane region" description="Helical" evidence="6">
    <location>
        <begin position="89"/>
        <end position="112"/>
    </location>
</feature>
<dbReference type="InterPro" id="IPR050833">
    <property type="entry name" value="Poly_Biosynth_Transport"/>
</dbReference>
<reference evidence="8" key="1">
    <citation type="journal article" date="2019" name="Int. J. Syst. Evol. Microbiol.">
        <title>The Global Catalogue of Microorganisms (GCM) 10K type strain sequencing project: providing services to taxonomists for standard genome sequencing and annotation.</title>
        <authorList>
            <consortium name="The Broad Institute Genomics Platform"/>
            <consortium name="The Broad Institute Genome Sequencing Center for Infectious Disease"/>
            <person name="Wu L."/>
            <person name="Ma J."/>
        </authorList>
    </citation>
    <scope>NUCLEOTIDE SEQUENCE [LARGE SCALE GENOMIC DNA]</scope>
    <source>
        <strain evidence="8">KCTC 32141</strain>
    </source>
</reference>
<keyword evidence="4 6" id="KW-1133">Transmembrane helix</keyword>
<evidence type="ECO:0000256" key="2">
    <source>
        <dbReference type="ARBA" id="ARBA00022475"/>
    </source>
</evidence>
<keyword evidence="2" id="KW-1003">Cell membrane</keyword>
<feature type="transmembrane region" description="Helical" evidence="6">
    <location>
        <begin position="158"/>
        <end position="180"/>
    </location>
</feature>
<feature type="transmembrane region" description="Helical" evidence="6">
    <location>
        <begin position="228"/>
        <end position="254"/>
    </location>
</feature>
<dbReference type="EMBL" id="JBHUOV010000007">
    <property type="protein sequence ID" value="MFD2824116.1"/>
    <property type="molecule type" value="Genomic_DNA"/>
</dbReference>
<comment type="caution">
    <text evidence="7">The sequence shown here is derived from an EMBL/GenBank/DDBJ whole genome shotgun (WGS) entry which is preliminary data.</text>
</comment>
<evidence type="ECO:0000313" key="8">
    <source>
        <dbReference type="Proteomes" id="UP001597533"/>
    </source>
</evidence>
<dbReference type="Pfam" id="PF13440">
    <property type="entry name" value="Polysacc_synt_3"/>
    <property type="match status" value="1"/>
</dbReference>
<feature type="transmembrane region" description="Helical" evidence="6">
    <location>
        <begin position="132"/>
        <end position="151"/>
    </location>
</feature>
<gene>
    <name evidence="7" type="ORF">ACFS5M_10565</name>
</gene>
<keyword evidence="5 6" id="KW-0472">Membrane</keyword>
<dbReference type="PANTHER" id="PTHR30250">
    <property type="entry name" value="PST FAMILY PREDICTED COLANIC ACID TRANSPORTER"/>
    <property type="match status" value="1"/>
</dbReference>
<feature type="transmembrane region" description="Helical" evidence="6">
    <location>
        <begin position="345"/>
        <end position="367"/>
    </location>
</feature>
<evidence type="ECO:0000256" key="6">
    <source>
        <dbReference type="SAM" id="Phobius"/>
    </source>
</evidence>
<evidence type="ECO:0000256" key="4">
    <source>
        <dbReference type="ARBA" id="ARBA00022989"/>
    </source>
</evidence>
<evidence type="ECO:0000256" key="3">
    <source>
        <dbReference type="ARBA" id="ARBA00022692"/>
    </source>
</evidence>
<feature type="transmembrane region" description="Helical" evidence="6">
    <location>
        <begin position="12"/>
        <end position="39"/>
    </location>
</feature>
<sequence>MKKLIDYINSNVLIKVASLNSAAVITRIVSGFLTSKAIAYFIGAEGMALVGQLRDFLRFAQSFSILGLYNGVVKYIAEFKDNVKELSNTISTVFYLGFISSFTISLLCYFYAQEINDYLFPPFNDYAYVIKILAIAMPFYALNMFSFSILNGFSKYRILLIINIIGQLLGTLVTVFLIWINNIEGALIAVVIAESLIFLITVVGIANQRSLVSLIQVKNVRFSSIKKLSTYSLMALFSAMVLPLVSIEIRSYIIDNVSHQAAGFWELMTRISKYYLMFVTSLLTLYILPRLSEIDNVREFRKEVFGFYKTIIPVFGLGLLAIYFLRPFIILIFSTSEFKPVEDLFLWQLAGDFIKVLSIVIAYQFIAKNMFWHYIITEAFSVILMYLTSIYFIDIYGVKGATIAHFVTYAVHYGVILLIFSNSLFGVIPQDYEDNN</sequence>
<dbReference type="RefSeq" id="WP_183488833.1">
    <property type="nucleotide sequence ID" value="NZ_JBHUOV010000007.1"/>
</dbReference>
<accession>A0ABW5WPC8</accession>
<organism evidence="7 8">
    <name type="scientific">Lacinutrix iliipiscaria</name>
    <dbReference type="NCBI Taxonomy" id="1230532"/>
    <lineage>
        <taxon>Bacteria</taxon>
        <taxon>Pseudomonadati</taxon>
        <taxon>Bacteroidota</taxon>
        <taxon>Flavobacteriia</taxon>
        <taxon>Flavobacteriales</taxon>
        <taxon>Flavobacteriaceae</taxon>
        <taxon>Lacinutrix</taxon>
    </lineage>
</organism>
<keyword evidence="3 6" id="KW-0812">Transmembrane</keyword>
<keyword evidence="8" id="KW-1185">Reference proteome</keyword>
<feature type="transmembrane region" description="Helical" evidence="6">
    <location>
        <begin position="311"/>
        <end position="333"/>
    </location>
</feature>
<evidence type="ECO:0000256" key="1">
    <source>
        <dbReference type="ARBA" id="ARBA00004651"/>
    </source>
</evidence>
<dbReference type="InterPro" id="IPR044550">
    <property type="entry name" value="WzxE"/>
</dbReference>
<feature type="transmembrane region" description="Helical" evidence="6">
    <location>
        <begin position="379"/>
        <end position="398"/>
    </location>
</feature>
<protein>
    <submittedName>
        <fullName evidence="7">O-antigen translocase</fullName>
    </submittedName>
</protein>
<proteinExistence type="predicted"/>
<feature type="transmembrane region" description="Helical" evidence="6">
    <location>
        <begin position="274"/>
        <end position="291"/>
    </location>
</feature>
<name>A0ABW5WPC8_9FLAO</name>
<evidence type="ECO:0000256" key="5">
    <source>
        <dbReference type="ARBA" id="ARBA00023136"/>
    </source>
</evidence>
<feature type="transmembrane region" description="Helical" evidence="6">
    <location>
        <begin position="410"/>
        <end position="428"/>
    </location>
</feature>
<feature type="transmembrane region" description="Helical" evidence="6">
    <location>
        <begin position="186"/>
        <end position="207"/>
    </location>
</feature>
<feature type="transmembrane region" description="Helical" evidence="6">
    <location>
        <begin position="59"/>
        <end position="77"/>
    </location>
</feature>
<dbReference type="CDD" id="cd13125">
    <property type="entry name" value="MATE_like_10"/>
    <property type="match status" value="1"/>
</dbReference>
<dbReference type="Proteomes" id="UP001597533">
    <property type="component" value="Unassembled WGS sequence"/>
</dbReference>